<comment type="caution">
    <text evidence="8">The sequence shown here is derived from an EMBL/GenBank/DDBJ whole genome shotgun (WGS) entry which is preliminary data.</text>
</comment>
<reference evidence="8" key="1">
    <citation type="submission" date="2023-02" db="EMBL/GenBank/DDBJ databases">
        <title>Identification and recombinant expression of a fungal hydrolase from Papiliotrema laurentii that hydrolyzes apple cutin and clears colloidal polyester polyurethane.</title>
        <authorList>
            <consortium name="DOE Joint Genome Institute"/>
            <person name="Roman V.A."/>
            <person name="Bojanowski C."/>
            <person name="Crable B.R."/>
            <person name="Wagner D.N."/>
            <person name="Hung C.S."/>
            <person name="Nadeau L.J."/>
            <person name="Schratz L."/>
            <person name="Haridas S."/>
            <person name="Pangilinan J."/>
            <person name="Lipzen A."/>
            <person name="Na H."/>
            <person name="Yan M."/>
            <person name="Ng V."/>
            <person name="Grigoriev I.V."/>
            <person name="Spatafora J.W."/>
            <person name="Barlow D."/>
            <person name="Biffinger J."/>
            <person name="Kelley-Loughnane N."/>
            <person name="Varaljay V.A."/>
            <person name="Crookes-Goodson W.J."/>
        </authorList>
    </citation>
    <scope>NUCLEOTIDE SEQUENCE</scope>
    <source>
        <strain evidence="8">5307AH</strain>
    </source>
</reference>
<evidence type="ECO:0000256" key="3">
    <source>
        <dbReference type="ARBA" id="ARBA00022692"/>
    </source>
</evidence>
<evidence type="ECO:0000256" key="5">
    <source>
        <dbReference type="ARBA" id="ARBA00023136"/>
    </source>
</evidence>
<dbReference type="Gene3D" id="1.20.58.340">
    <property type="entry name" value="Magnesium transport protein CorA, transmembrane region"/>
    <property type="match status" value="2"/>
</dbReference>
<feature type="region of interest" description="Disordered" evidence="6">
    <location>
        <begin position="1"/>
        <end position="341"/>
    </location>
</feature>
<dbReference type="PANTHER" id="PTHR21535:SF51">
    <property type="entry name" value="MANGANESE RESISTANCE PROTEIN MNR2"/>
    <property type="match status" value="1"/>
</dbReference>
<dbReference type="InterPro" id="IPR044089">
    <property type="entry name" value="Alr1-like"/>
</dbReference>
<dbReference type="Pfam" id="PF01544">
    <property type="entry name" value="CorA"/>
    <property type="match status" value="1"/>
</dbReference>
<feature type="compositionally biased region" description="Basic and acidic residues" evidence="6">
    <location>
        <begin position="155"/>
        <end position="174"/>
    </location>
</feature>
<dbReference type="FunFam" id="1.20.58.340:FF:000008">
    <property type="entry name" value="CorA family metal ion transporter"/>
    <property type="match status" value="1"/>
</dbReference>
<dbReference type="CDD" id="cd12829">
    <property type="entry name" value="Alr1p-like"/>
    <property type="match status" value="1"/>
</dbReference>
<comment type="subcellular location">
    <subcellularLocation>
        <location evidence="1">Membrane</location>
        <topology evidence="1">Multi-pass membrane protein</topology>
    </subcellularLocation>
</comment>
<name>A0AAD9L8P2_PAPLA</name>
<evidence type="ECO:0000256" key="4">
    <source>
        <dbReference type="ARBA" id="ARBA00022989"/>
    </source>
</evidence>
<feature type="compositionally biased region" description="Polar residues" evidence="6">
    <location>
        <begin position="251"/>
        <end position="275"/>
    </location>
</feature>
<dbReference type="GO" id="GO:0015095">
    <property type="term" value="F:magnesium ion transmembrane transporter activity"/>
    <property type="evidence" value="ECO:0007669"/>
    <property type="project" value="InterPro"/>
</dbReference>
<protein>
    <submittedName>
        <fullName evidence="8">Uncharacterized protein</fullName>
    </submittedName>
</protein>
<evidence type="ECO:0000256" key="7">
    <source>
        <dbReference type="SAM" id="Phobius"/>
    </source>
</evidence>
<dbReference type="SUPFAM" id="SSF143865">
    <property type="entry name" value="CorA soluble domain-like"/>
    <property type="match status" value="1"/>
</dbReference>
<proteinExistence type="inferred from homology"/>
<feature type="transmembrane region" description="Helical" evidence="7">
    <location>
        <begin position="795"/>
        <end position="818"/>
    </location>
</feature>
<dbReference type="AlphaFoldDB" id="A0AAD9L8P2"/>
<keyword evidence="3 7" id="KW-0812">Transmembrane</keyword>
<comment type="similarity">
    <text evidence="2">Belongs to the CorA metal ion transporter (MIT) (TC 1.A.35) family.</text>
</comment>
<keyword evidence="4 7" id="KW-1133">Transmembrane helix</keyword>
<dbReference type="InterPro" id="IPR045861">
    <property type="entry name" value="CorA_cytoplasmic_dom"/>
</dbReference>
<evidence type="ECO:0000256" key="6">
    <source>
        <dbReference type="SAM" id="MobiDB-lite"/>
    </source>
</evidence>
<dbReference type="FunFam" id="3.30.460.20:FF:000006">
    <property type="entry name" value="Chromosome 1, whole genome shotgun sequence"/>
    <property type="match status" value="1"/>
</dbReference>
<evidence type="ECO:0000256" key="1">
    <source>
        <dbReference type="ARBA" id="ARBA00004141"/>
    </source>
</evidence>
<dbReference type="FunFam" id="1.20.58.340:FF:000006">
    <property type="entry name" value="CorA family metal ion transporter"/>
    <property type="match status" value="1"/>
</dbReference>
<keyword evidence="9" id="KW-1185">Reference proteome</keyword>
<dbReference type="PANTHER" id="PTHR21535">
    <property type="entry name" value="MAGNESIUM AND COBALT TRANSPORT PROTEIN/MITOCHONDRIAL IMPORT INNER MEMBRANE TRANSLOCASE SUBUNIT TIM8"/>
    <property type="match status" value="1"/>
</dbReference>
<keyword evidence="5 7" id="KW-0472">Membrane</keyword>
<feature type="region of interest" description="Disordered" evidence="6">
    <location>
        <begin position="484"/>
        <end position="510"/>
    </location>
</feature>
<dbReference type="InterPro" id="IPR045863">
    <property type="entry name" value="CorA_TM1_TM2"/>
</dbReference>
<evidence type="ECO:0000256" key="2">
    <source>
        <dbReference type="ARBA" id="ARBA00009765"/>
    </source>
</evidence>
<organism evidence="8 9">
    <name type="scientific">Papiliotrema laurentii</name>
    <name type="common">Cryptococcus laurentii</name>
    <dbReference type="NCBI Taxonomy" id="5418"/>
    <lineage>
        <taxon>Eukaryota</taxon>
        <taxon>Fungi</taxon>
        <taxon>Dikarya</taxon>
        <taxon>Basidiomycota</taxon>
        <taxon>Agaricomycotina</taxon>
        <taxon>Tremellomycetes</taxon>
        <taxon>Tremellales</taxon>
        <taxon>Rhynchogastremaceae</taxon>
        <taxon>Papiliotrema</taxon>
    </lineage>
</organism>
<feature type="compositionally biased region" description="Basic and acidic residues" evidence="6">
    <location>
        <begin position="58"/>
        <end position="70"/>
    </location>
</feature>
<feature type="compositionally biased region" description="Basic and acidic residues" evidence="6">
    <location>
        <begin position="182"/>
        <end position="206"/>
    </location>
</feature>
<dbReference type="SUPFAM" id="SSF144083">
    <property type="entry name" value="Magnesium transport protein CorA, transmembrane region"/>
    <property type="match status" value="1"/>
</dbReference>
<dbReference type="GO" id="GO:0016020">
    <property type="term" value="C:membrane"/>
    <property type="evidence" value="ECO:0007669"/>
    <property type="project" value="UniProtKB-SubCell"/>
</dbReference>
<feature type="compositionally biased region" description="Basic residues" evidence="6">
    <location>
        <begin position="41"/>
        <end position="52"/>
    </location>
</feature>
<dbReference type="Gene3D" id="3.30.460.20">
    <property type="entry name" value="CorA soluble domain-like"/>
    <property type="match status" value="1"/>
</dbReference>
<evidence type="ECO:0000313" key="9">
    <source>
        <dbReference type="Proteomes" id="UP001182556"/>
    </source>
</evidence>
<dbReference type="InterPro" id="IPR002523">
    <property type="entry name" value="MgTranspt_CorA/ZnTranspt_ZntB"/>
</dbReference>
<feature type="compositionally biased region" description="Low complexity" evidence="6">
    <location>
        <begin position="76"/>
        <end position="85"/>
    </location>
</feature>
<feature type="region of interest" description="Disordered" evidence="6">
    <location>
        <begin position="362"/>
        <end position="381"/>
    </location>
</feature>
<accession>A0AAD9L8P2</accession>
<dbReference type="Proteomes" id="UP001182556">
    <property type="component" value="Unassembled WGS sequence"/>
</dbReference>
<sequence length="823" mass="90786">MSPPSPRSVTIDPHLPAPNRSHSISISPNALSPSRAIGPHHLSHPGHPHRGNSNHGRSYQDEEGARERQMQQDLESAMSMSRARSGSIAQDASPGMRPSHAHYPSTSPIDEASFPMLSDLEEEEMDRARFHVQGDDASDDEGYRQRRRRSSPQSMEERGEGMMDHGDLRDRDRLSSSSGFDSHSRLLSERDRLDRDRERGLVERGLARSNFDFKAMDDYAEQERNAAIGGGQSAPKWILSGDEGLKRRSRGQSAAGQPGSYSTTFDRTNTMSQYGDDNAADPGSTHRASLENESDRPHDELGGEHSNEGDQPFSPKESVASTTFHRRRQRKLSQSNPVMRRQGKLALFEGFGSLGSANEGSLETPAGFKAPRHPKNLGPASGQPFVPFTDAAPGHDRPYRFSFYSNALPVTIHARSLAELPAEGQTFEDLFKGKNGEGTGESSGDVSNGAVGTGSGTETPVDGMAGQSVNGKMSLLARAAGVAASQHTGNSAQKGAAGVPPSGPPGNADDDPEAFTWWLDVLSPTDEEMRMLSKVFGIHPLTTEDILLEETREKIELFRNYYLVCFRSFDQDPYSQTYLEPLNMYIIVFREGTLSFHFRGTPHPQNVRRRIKHLKDYISVTSDWISYALIDDITDAFGPLIQSIEYEVDSIDELVLILKEAEQSDMLRRIGTCRKKVMGLLRLMGNKADVVKGLAKRCNEQWLVAPKSDIGLYLSDIQDHLITMTQNLNHYEKILSRSHSNYLAQISIEMTDANNQINDVLSKLTALGTVLVPMNLVTGLWGMNVHVPGEDVREGYAWFGGIVGCLGLFAVVGAFATWKCFVR</sequence>
<gene>
    <name evidence="8" type="ORF">DB88DRAFT_477052</name>
</gene>
<feature type="compositionally biased region" description="Polar residues" evidence="6">
    <location>
        <begin position="20"/>
        <end position="32"/>
    </location>
</feature>
<dbReference type="GO" id="GO:0010961">
    <property type="term" value="P:intracellular magnesium ion homeostasis"/>
    <property type="evidence" value="ECO:0007669"/>
    <property type="project" value="TreeGrafter"/>
</dbReference>
<feature type="region of interest" description="Disordered" evidence="6">
    <location>
        <begin position="430"/>
        <end position="467"/>
    </location>
</feature>
<evidence type="ECO:0000313" key="8">
    <source>
        <dbReference type="EMBL" id="KAK1927173.1"/>
    </source>
</evidence>
<dbReference type="EMBL" id="JAODAN010000001">
    <property type="protein sequence ID" value="KAK1927173.1"/>
    <property type="molecule type" value="Genomic_DNA"/>
</dbReference>
<feature type="compositionally biased region" description="Basic and acidic residues" evidence="6">
    <location>
        <begin position="288"/>
        <end position="308"/>
    </location>
</feature>
<feature type="compositionally biased region" description="Basic and acidic residues" evidence="6">
    <location>
        <begin position="214"/>
        <end position="224"/>
    </location>
</feature>